<dbReference type="InterPro" id="IPR034122">
    <property type="entry name" value="Retropepsin-like_bacterial"/>
</dbReference>
<dbReference type="eggNOG" id="COG3577">
    <property type="taxonomic scope" value="Bacteria"/>
</dbReference>
<dbReference type="InterPro" id="IPR021109">
    <property type="entry name" value="Peptidase_aspartic_dom_sf"/>
</dbReference>
<gene>
    <name evidence="2" type="ordered locus">Mnod_2562</name>
</gene>
<dbReference type="EMBL" id="CP001349">
    <property type="protein sequence ID" value="ACL57526.1"/>
    <property type="molecule type" value="Genomic_DNA"/>
</dbReference>
<reference evidence="2 3" key="1">
    <citation type="submission" date="2009-01" db="EMBL/GenBank/DDBJ databases">
        <title>Complete sequence of chromosome of Methylobacterium nodulans ORS 2060.</title>
        <authorList>
            <consortium name="US DOE Joint Genome Institute"/>
            <person name="Lucas S."/>
            <person name="Copeland A."/>
            <person name="Lapidus A."/>
            <person name="Glavina del Rio T."/>
            <person name="Dalin E."/>
            <person name="Tice H."/>
            <person name="Bruce D."/>
            <person name="Goodwin L."/>
            <person name="Pitluck S."/>
            <person name="Sims D."/>
            <person name="Brettin T."/>
            <person name="Detter J.C."/>
            <person name="Han C."/>
            <person name="Larimer F."/>
            <person name="Land M."/>
            <person name="Hauser L."/>
            <person name="Kyrpides N."/>
            <person name="Ivanova N."/>
            <person name="Marx C.J."/>
            <person name="Richardson P."/>
        </authorList>
    </citation>
    <scope>NUCLEOTIDE SEQUENCE [LARGE SCALE GENOMIC DNA]</scope>
    <source>
        <strain evidence="3">LMG 21967 / CNCM I-2342 / ORS 2060</strain>
    </source>
</reference>
<evidence type="ECO:0000313" key="2">
    <source>
        <dbReference type="EMBL" id="ACL57526.1"/>
    </source>
</evidence>
<dbReference type="Proteomes" id="UP000008207">
    <property type="component" value="Chromosome"/>
</dbReference>
<keyword evidence="2" id="KW-0645">Protease</keyword>
<dbReference type="GO" id="GO:0006508">
    <property type="term" value="P:proteolysis"/>
    <property type="evidence" value="ECO:0007669"/>
    <property type="project" value="UniProtKB-KW"/>
</dbReference>
<keyword evidence="3" id="KW-1185">Reference proteome</keyword>
<dbReference type="SUPFAM" id="SSF50630">
    <property type="entry name" value="Acid proteases"/>
    <property type="match status" value="1"/>
</dbReference>
<keyword evidence="2" id="KW-0378">Hydrolase</keyword>
<protein>
    <submittedName>
        <fullName evidence="2">Aspartyl protease-like protein</fullName>
    </submittedName>
</protein>
<dbReference type="InterPro" id="IPR011969">
    <property type="entry name" value="Clan_AA_Asp_peptidase_C"/>
</dbReference>
<dbReference type="NCBIfam" id="TIGR02281">
    <property type="entry name" value="clan_AA_DTGA"/>
    <property type="match status" value="1"/>
</dbReference>
<proteinExistence type="predicted"/>
<dbReference type="Pfam" id="PF13975">
    <property type="entry name" value="gag-asp_proteas"/>
    <property type="match status" value="1"/>
</dbReference>
<dbReference type="HOGENOM" id="CLU_1033671_0_0_5"/>
<accession>B8IDY0</accession>
<dbReference type="CDD" id="cd05483">
    <property type="entry name" value="retropepsin_like_bacteria"/>
    <property type="match status" value="1"/>
</dbReference>
<evidence type="ECO:0000256" key="1">
    <source>
        <dbReference type="SAM" id="MobiDB-lite"/>
    </source>
</evidence>
<name>B8IDY0_METNO</name>
<dbReference type="KEGG" id="mno:Mnod_2562"/>
<dbReference type="PROSITE" id="PS00141">
    <property type="entry name" value="ASP_PROTEASE"/>
    <property type="match status" value="1"/>
</dbReference>
<organism evidence="2 3">
    <name type="scientific">Methylobacterium nodulans (strain LMG 21967 / CNCM I-2342 / ORS 2060)</name>
    <dbReference type="NCBI Taxonomy" id="460265"/>
    <lineage>
        <taxon>Bacteria</taxon>
        <taxon>Pseudomonadati</taxon>
        <taxon>Pseudomonadota</taxon>
        <taxon>Alphaproteobacteria</taxon>
        <taxon>Hyphomicrobiales</taxon>
        <taxon>Methylobacteriaceae</taxon>
        <taxon>Methylobacterium</taxon>
    </lineage>
</organism>
<dbReference type="InterPro" id="IPR001969">
    <property type="entry name" value="Aspartic_peptidase_AS"/>
</dbReference>
<dbReference type="GO" id="GO:0004190">
    <property type="term" value="F:aspartic-type endopeptidase activity"/>
    <property type="evidence" value="ECO:0007669"/>
    <property type="project" value="InterPro"/>
</dbReference>
<dbReference type="Gene3D" id="2.40.70.10">
    <property type="entry name" value="Acid Proteases"/>
    <property type="match status" value="1"/>
</dbReference>
<evidence type="ECO:0000313" key="3">
    <source>
        <dbReference type="Proteomes" id="UP000008207"/>
    </source>
</evidence>
<feature type="region of interest" description="Disordered" evidence="1">
    <location>
        <begin position="1"/>
        <end position="21"/>
    </location>
</feature>
<sequence length="269" mass="28107">MSAPVRRDGARRALQETRRTGRVEGEVGQCGLGQLVHAMAGRLTSDSNAGGKRCSDEEHGVAQVTGSNLLSAAATPGVGFLRGVAGVRVCSRCRPAPVIIVLLAALAAAPRSPRAQGAGELLPQVGETLSEFQARLRGSPAEAGSQPGIVTITADAKGHFTTDGIINGEKIRLLVDTGATTLALSHRDAEKIGIRLSPNDYRGQVMTANGRTAVAPITVRQIQIGNIVMREVDAVVMKPDAIEVSLLGMSFLARLSGFETSGRTLTLKQ</sequence>
<dbReference type="AlphaFoldDB" id="B8IDY0"/>
<dbReference type="STRING" id="460265.Mnod_2562"/>